<reference evidence="3" key="1">
    <citation type="journal article" date="2020" name="Stud. Mycol.">
        <title>101 Dothideomycetes genomes: a test case for predicting lifestyles and emergence of pathogens.</title>
        <authorList>
            <person name="Haridas S."/>
            <person name="Albert R."/>
            <person name="Binder M."/>
            <person name="Bloem J."/>
            <person name="Labutti K."/>
            <person name="Salamov A."/>
            <person name="Andreopoulos B."/>
            <person name="Baker S."/>
            <person name="Barry K."/>
            <person name="Bills G."/>
            <person name="Bluhm B."/>
            <person name="Cannon C."/>
            <person name="Castanera R."/>
            <person name="Culley D."/>
            <person name="Daum C."/>
            <person name="Ezra D."/>
            <person name="Gonzalez J."/>
            <person name="Henrissat B."/>
            <person name="Kuo A."/>
            <person name="Liang C."/>
            <person name="Lipzen A."/>
            <person name="Lutzoni F."/>
            <person name="Magnuson J."/>
            <person name="Mondo S."/>
            <person name="Nolan M."/>
            <person name="Ohm R."/>
            <person name="Pangilinan J."/>
            <person name="Park H.-J."/>
            <person name="Ramirez L."/>
            <person name="Alfaro M."/>
            <person name="Sun H."/>
            <person name="Tritt A."/>
            <person name="Yoshinaga Y."/>
            <person name="Zwiers L.-H."/>
            <person name="Turgeon B."/>
            <person name="Goodwin S."/>
            <person name="Spatafora J."/>
            <person name="Crous P."/>
            <person name="Grigoriev I."/>
        </authorList>
    </citation>
    <scope>NUCLEOTIDE SEQUENCE</scope>
    <source>
        <strain evidence="3">CBS 122681</strain>
    </source>
</reference>
<dbReference type="AlphaFoldDB" id="A0A6A6TH07"/>
<evidence type="ECO:0000256" key="2">
    <source>
        <dbReference type="SAM" id="Phobius"/>
    </source>
</evidence>
<dbReference type="EMBL" id="MU004310">
    <property type="protein sequence ID" value="KAF2659022.1"/>
    <property type="molecule type" value="Genomic_DNA"/>
</dbReference>
<sequence>MLLSQPSKFTQSTLRYHSSPTTISMNPLMGCFGWRPMRMPRGNENNTKIWISLLKFPFMVLAAIAAFSARHRYMVIASHPESFPSTPFYTRVELAQRLAYIMLVTIFPWSLISAVLVHCLQGVWILTVGIIDLGLAVTLATSLGMQGDYLPGRMSRCANAGDWKIDNQPGLFSRLAPLGGYVDANDACVNFVYAWELAGATLFFQFLITYVGVFFDEREGSILNPFRPLSYLILGTIGPPIWFTNHMIPRIRFAYWYAVKATRRLRSKELAFEVAVPYKPRYGYQVHNPKLMEVLNIEHVLLEIVENSHYEDIINFSLASRAVREAVFPGEDLEMRVPKLKKHCCEEDTKTDCFYCNKKICDECSTVNFWPGLPARRHVQCVPWCSRCYYLRDSRRSRDYHKPCVCRKFDRSSENQSLCRTCATRDVVELQTARHKRYEKEKELKHGARFWMCAHEGCLGECRDAIHPGFVPRRKEVDLESAGEKTEAGEGSNPSWTAISGIDELEAKSTRERQIRL</sequence>
<evidence type="ECO:0000256" key="1">
    <source>
        <dbReference type="SAM" id="MobiDB-lite"/>
    </source>
</evidence>
<evidence type="ECO:0000313" key="3">
    <source>
        <dbReference type="EMBL" id="KAF2659022.1"/>
    </source>
</evidence>
<keyword evidence="2" id="KW-1133">Transmembrane helix</keyword>
<evidence type="ECO:0000313" key="4">
    <source>
        <dbReference type="Proteomes" id="UP000799324"/>
    </source>
</evidence>
<organism evidence="3 4">
    <name type="scientific">Lophiostoma macrostomum CBS 122681</name>
    <dbReference type="NCBI Taxonomy" id="1314788"/>
    <lineage>
        <taxon>Eukaryota</taxon>
        <taxon>Fungi</taxon>
        <taxon>Dikarya</taxon>
        <taxon>Ascomycota</taxon>
        <taxon>Pezizomycotina</taxon>
        <taxon>Dothideomycetes</taxon>
        <taxon>Pleosporomycetidae</taxon>
        <taxon>Pleosporales</taxon>
        <taxon>Lophiostomataceae</taxon>
        <taxon>Lophiostoma</taxon>
    </lineage>
</organism>
<feature type="transmembrane region" description="Helical" evidence="2">
    <location>
        <begin position="49"/>
        <end position="69"/>
    </location>
</feature>
<feature type="compositionally biased region" description="Basic and acidic residues" evidence="1">
    <location>
        <begin position="478"/>
        <end position="488"/>
    </location>
</feature>
<name>A0A6A6TH07_9PLEO</name>
<feature type="region of interest" description="Disordered" evidence="1">
    <location>
        <begin position="478"/>
        <end position="503"/>
    </location>
</feature>
<protein>
    <submittedName>
        <fullName evidence="3">Uncharacterized protein</fullName>
    </submittedName>
</protein>
<feature type="transmembrane region" description="Helical" evidence="2">
    <location>
        <begin position="98"/>
        <end position="117"/>
    </location>
</feature>
<proteinExistence type="predicted"/>
<accession>A0A6A6TH07</accession>
<keyword evidence="2" id="KW-0472">Membrane</keyword>
<dbReference type="OrthoDB" id="4191440at2759"/>
<keyword evidence="4" id="KW-1185">Reference proteome</keyword>
<dbReference type="Proteomes" id="UP000799324">
    <property type="component" value="Unassembled WGS sequence"/>
</dbReference>
<keyword evidence="2" id="KW-0812">Transmembrane</keyword>
<feature type="transmembrane region" description="Helical" evidence="2">
    <location>
        <begin position="123"/>
        <end position="145"/>
    </location>
</feature>
<gene>
    <name evidence="3" type="ORF">K491DRAFT_775905</name>
</gene>